<dbReference type="Proteomes" id="UP000625527">
    <property type="component" value="Unassembled WGS sequence"/>
</dbReference>
<dbReference type="EMBL" id="JADAQT010000099">
    <property type="protein sequence ID" value="MBE1877301.1"/>
    <property type="molecule type" value="Genomic_DNA"/>
</dbReference>
<dbReference type="RefSeq" id="WP_192863869.1">
    <property type="nucleotide sequence ID" value="NZ_JADAQT010000099.1"/>
</dbReference>
<protein>
    <submittedName>
        <fullName evidence="1">Uncharacterized protein</fullName>
    </submittedName>
</protein>
<gene>
    <name evidence="1" type="ORF">IHE71_16540</name>
</gene>
<evidence type="ECO:0000313" key="1">
    <source>
        <dbReference type="EMBL" id="MBE1877301.1"/>
    </source>
</evidence>
<keyword evidence="2" id="KW-1185">Reference proteome</keyword>
<reference evidence="1 2" key="1">
    <citation type="submission" date="2020-10" db="EMBL/GenBank/DDBJ databases">
        <title>Myceligenerans pegani sp. nov., an endophytic actinomycete isolated from Peganum harmala L. in Xinjiang, China.</title>
        <authorList>
            <person name="Xin L."/>
        </authorList>
    </citation>
    <scope>NUCLEOTIDE SEQUENCE [LARGE SCALE GENOMIC DNA]</scope>
    <source>
        <strain evidence="1 2">TRM65318</strain>
    </source>
</reference>
<sequence length="347" mass="35019">MDTMPVDPTPGWGLGHAVGLTNEGTQCPNIGFDQQQVGELLDAVGLPAGGTSLEHLPAIEHGHASPELCEAIRGFQRVQAGLVDDARVDVNGPTWERLIKLGAPTAVPFGGVPLMLSATKLTVVELPRSASGLPSLTYTIKGPVATYRAPGIRIELSASGPLKVSWGSTYPIACQLSPDLAALEAAVASGAARTIGGAALNTLCHRLKVESQQAIAGMFSSVSLSVGLDGTPVLGGSIGDGTRFQSISADPIERSVTYSAVKSIVKSQPVLGGDVQISGSVTLTLKVTAEDPDGEASVVVLLVGLVVGGHIVMAAAGGLAAGLGAVGEAAAISKEVVVRVGPALLVP</sequence>
<evidence type="ECO:0000313" key="2">
    <source>
        <dbReference type="Proteomes" id="UP000625527"/>
    </source>
</evidence>
<comment type="caution">
    <text evidence="1">The sequence shown here is derived from an EMBL/GenBank/DDBJ whole genome shotgun (WGS) entry which is preliminary data.</text>
</comment>
<name>A0ABR9N202_9MICO</name>
<proteinExistence type="predicted"/>
<organism evidence="1 2">
    <name type="scientific">Myceligenerans pegani</name>
    <dbReference type="NCBI Taxonomy" id="2776917"/>
    <lineage>
        <taxon>Bacteria</taxon>
        <taxon>Bacillati</taxon>
        <taxon>Actinomycetota</taxon>
        <taxon>Actinomycetes</taxon>
        <taxon>Micrococcales</taxon>
        <taxon>Promicromonosporaceae</taxon>
        <taxon>Myceligenerans</taxon>
    </lineage>
</organism>
<accession>A0ABR9N202</accession>